<dbReference type="SUPFAM" id="SSF81383">
    <property type="entry name" value="F-box domain"/>
    <property type="match status" value="1"/>
</dbReference>
<evidence type="ECO:0000259" key="1">
    <source>
        <dbReference type="Pfam" id="PF00646"/>
    </source>
</evidence>
<proteinExistence type="predicted"/>
<dbReference type="PANTHER" id="PTHR32133:SF386">
    <property type="entry name" value="F-BOX DOMAIN-CONTAINING PROTEIN"/>
    <property type="match status" value="1"/>
</dbReference>
<reference evidence="2" key="1">
    <citation type="submission" date="2024-10" db="EMBL/GenBank/DDBJ databases">
        <authorList>
            <person name="Ryan C."/>
        </authorList>
    </citation>
    <scope>NUCLEOTIDE SEQUENCE [LARGE SCALE GENOMIC DNA]</scope>
</reference>
<dbReference type="EMBL" id="OZ075117">
    <property type="protein sequence ID" value="CAL5077937.1"/>
    <property type="molecule type" value="Genomic_DNA"/>
</dbReference>
<evidence type="ECO:0000313" key="3">
    <source>
        <dbReference type="Proteomes" id="UP001497457"/>
    </source>
</evidence>
<dbReference type="AlphaFoldDB" id="A0ABC9FNE3"/>
<evidence type="ECO:0000313" key="2">
    <source>
        <dbReference type="EMBL" id="CAL5077937.1"/>
    </source>
</evidence>
<accession>A0ABC9FNE3</accession>
<dbReference type="Pfam" id="PF00646">
    <property type="entry name" value="F-box"/>
    <property type="match status" value="1"/>
</dbReference>
<feature type="domain" description="F-box" evidence="1">
    <location>
        <begin position="11"/>
        <end position="49"/>
    </location>
</feature>
<sequence length="381" mass="42135">MDPAAAVAGIDELMEEILLRYPPDDPARLVRAAIVCKRWRRILADAGFRRRFRELHGTPPMLGLLLRRASSFTEASFTATSSFRLRGGDLSGRCALDARHGRVLLARLPLLPRRLENNLSVWDPITGEHLELPKLPRHREIVSLGWNAAVLCASGACEHLGCHRGPFLVVVVCSDVDGVYVHVYSSEAGAWRDLTFAAHYGGTEQFNLYSFYPSAYAENAIHFMFFSHDTRTGILEYNLGTQEIAQDLLPDDLDDFGRGVLTTTENGGLGFARVDRLTLYLWSREAGRDGYSIWTQSRTIDLAMMFDRLISSHVIGSVHGLHVYFVSTVEGLFSVDLKSGRALKVCNDSDIQNVFPCTNFCTPALGEVPTVEEPSAGASSA</sequence>
<dbReference type="InterPro" id="IPR001810">
    <property type="entry name" value="F-box_dom"/>
</dbReference>
<gene>
    <name evidence="2" type="ORF">URODEC1_LOCUS106884</name>
</gene>
<organism evidence="2 3">
    <name type="scientific">Urochloa decumbens</name>
    <dbReference type="NCBI Taxonomy" id="240449"/>
    <lineage>
        <taxon>Eukaryota</taxon>
        <taxon>Viridiplantae</taxon>
        <taxon>Streptophyta</taxon>
        <taxon>Embryophyta</taxon>
        <taxon>Tracheophyta</taxon>
        <taxon>Spermatophyta</taxon>
        <taxon>Magnoliopsida</taxon>
        <taxon>Liliopsida</taxon>
        <taxon>Poales</taxon>
        <taxon>Poaceae</taxon>
        <taxon>PACMAD clade</taxon>
        <taxon>Panicoideae</taxon>
        <taxon>Panicodae</taxon>
        <taxon>Paniceae</taxon>
        <taxon>Melinidinae</taxon>
        <taxon>Urochloa</taxon>
    </lineage>
</organism>
<name>A0ABC9FNE3_9POAL</name>
<dbReference type="PANTHER" id="PTHR32133">
    <property type="entry name" value="OS07G0120400 PROTEIN"/>
    <property type="match status" value="1"/>
</dbReference>
<keyword evidence="3" id="KW-1185">Reference proteome</keyword>
<dbReference type="InterPro" id="IPR036047">
    <property type="entry name" value="F-box-like_dom_sf"/>
</dbReference>
<protein>
    <recommendedName>
        <fullName evidence="1">F-box domain-containing protein</fullName>
    </recommendedName>
</protein>
<dbReference type="Proteomes" id="UP001497457">
    <property type="component" value="Chromosome 7b"/>
</dbReference>
<dbReference type="Gene3D" id="1.20.1280.50">
    <property type="match status" value="1"/>
</dbReference>